<dbReference type="OrthoDB" id="3176171at2759"/>
<dbReference type="GO" id="GO:0005524">
    <property type="term" value="F:ATP binding"/>
    <property type="evidence" value="ECO:0007669"/>
    <property type="project" value="UniProtKB-UniRule"/>
</dbReference>
<protein>
    <submittedName>
        <fullName evidence="7">Kinesin</fullName>
    </submittedName>
</protein>
<dbReference type="GO" id="GO:0003777">
    <property type="term" value="F:microtubule motor activity"/>
    <property type="evidence" value="ECO:0007669"/>
    <property type="project" value="InterPro"/>
</dbReference>
<dbReference type="PANTHER" id="PTHR47969">
    <property type="entry name" value="CHROMOSOME-ASSOCIATED KINESIN KIF4A-RELATED"/>
    <property type="match status" value="1"/>
</dbReference>
<dbReference type="HOGENOM" id="CLU_001485_27_3_1"/>
<evidence type="ECO:0000256" key="5">
    <source>
        <dbReference type="SAM" id="MobiDB-lite"/>
    </source>
</evidence>
<dbReference type="InterPro" id="IPR027640">
    <property type="entry name" value="Kinesin-like_fam"/>
</dbReference>
<dbReference type="EMBL" id="JH921486">
    <property type="protein sequence ID" value="EKD11817.1"/>
    <property type="molecule type" value="Genomic_DNA"/>
</dbReference>
<keyword evidence="3" id="KW-0067">ATP-binding</keyword>
<dbReference type="GeneID" id="18765956"/>
<feature type="binding site" evidence="3">
    <location>
        <begin position="91"/>
        <end position="98"/>
    </location>
    <ligand>
        <name>ATP</name>
        <dbReference type="ChEBI" id="CHEBI:30616"/>
    </ligand>
</feature>
<feature type="region of interest" description="Disordered" evidence="5">
    <location>
        <begin position="636"/>
        <end position="681"/>
    </location>
</feature>
<dbReference type="Proteomes" id="UP000006753">
    <property type="component" value="Unassembled WGS sequence"/>
</dbReference>
<dbReference type="InterPro" id="IPR010994">
    <property type="entry name" value="RuvA_2-like"/>
</dbReference>
<feature type="region of interest" description="Disordered" evidence="5">
    <location>
        <begin position="393"/>
        <end position="446"/>
    </location>
</feature>
<dbReference type="GO" id="GO:0007052">
    <property type="term" value="P:mitotic spindle organization"/>
    <property type="evidence" value="ECO:0007669"/>
    <property type="project" value="TreeGrafter"/>
</dbReference>
<dbReference type="PRINTS" id="PR00380">
    <property type="entry name" value="KINESINHEAVY"/>
</dbReference>
<dbReference type="AlphaFoldDB" id="K1WHY4"/>
<dbReference type="OMA" id="EVENDPM"/>
<dbReference type="Pfam" id="PF00225">
    <property type="entry name" value="Kinesin"/>
    <property type="match status" value="1"/>
</dbReference>
<evidence type="ECO:0000256" key="1">
    <source>
        <dbReference type="ARBA" id="ARBA00022701"/>
    </source>
</evidence>
<reference evidence="7 8" key="1">
    <citation type="journal article" date="2012" name="BMC Genomics">
        <title>Sequencing the genome of Marssonina brunnea reveals fungus-poplar co-evolution.</title>
        <authorList>
            <person name="Zhu S."/>
            <person name="Cao Y.-Z."/>
            <person name="Jiang C."/>
            <person name="Tan B.-Y."/>
            <person name="Wang Z."/>
            <person name="Feng S."/>
            <person name="Zhang L."/>
            <person name="Su X.-H."/>
            <person name="Brejova B."/>
            <person name="Vinar T."/>
            <person name="Xu M."/>
            <person name="Wang M.-X."/>
            <person name="Zhang S.-G."/>
            <person name="Huang M.-R."/>
            <person name="Wu R."/>
            <person name="Zhou Y."/>
        </authorList>
    </citation>
    <scope>NUCLEOTIDE SEQUENCE [LARGE SCALE GENOMIC DNA]</scope>
    <source>
        <strain evidence="7 8">MB_m1</strain>
    </source>
</reference>
<dbReference type="GO" id="GO:0051231">
    <property type="term" value="P:spindle elongation"/>
    <property type="evidence" value="ECO:0007669"/>
    <property type="project" value="TreeGrafter"/>
</dbReference>
<name>K1WHY4_MARBU</name>
<keyword evidence="3" id="KW-0547">Nucleotide-binding</keyword>
<feature type="compositionally biased region" description="Basic residues" evidence="5">
    <location>
        <begin position="643"/>
        <end position="652"/>
    </location>
</feature>
<gene>
    <name evidence="7" type="ORF">MBM_10033</name>
</gene>
<feature type="compositionally biased region" description="Polar residues" evidence="5">
    <location>
        <begin position="353"/>
        <end position="362"/>
    </location>
</feature>
<keyword evidence="2 3" id="KW-0505">Motor protein</keyword>
<evidence type="ECO:0000256" key="4">
    <source>
        <dbReference type="SAM" id="Coils"/>
    </source>
</evidence>
<feature type="coiled-coil region" evidence="4">
    <location>
        <begin position="481"/>
        <end position="508"/>
    </location>
</feature>
<dbReference type="GO" id="GO:0008017">
    <property type="term" value="F:microtubule binding"/>
    <property type="evidence" value="ECO:0007669"/>
    <property type="project" value="InterPro"/>
</dbReference>
<accession>K1WHY4</accession>
<dbReference type="InParanoid" id="K1WHY4"/>
<sequence>MSVRVVARIRPTLGEKELEKDTIVRAESSVEGKPFNVVRIPNPKNEAEEFSFTFNGVYDQSTTQEELFTNEVAPHLKSLFNGLDVMVFAYGVTGTGKTHTMRGGLKLSERGIIPRLLSGIYRRGRKVTKDSGNETVVTVTLSYYEIYNDKVYDLFESPDKRSLAGLPLREKDGKTFVVGLSEHACDDLKDFERLYIEANNNRSTAGTKLNAQSSRSHAILMVKVTQTKGDETLISTASAIDLAGSEDNRRTENNKERLVESASINKSLFVLSSCIDAIGRGDKRIPFRESKMTRILSLGQNNGITIMILNLAPLRSYHLDTLSSLNVSSRAKRIEVREIENEVVFTQPPRKTAQLTGGSMNRQPLRPLANAHNTHAANLAAQKGDKPAKAFSVYSDKSKTTGPPRNIAPQTIRRSDSSNKRPSESSTNPRPTKMARPNTTGMRIAPELSSARIEEMVERKVQEALAARALDQPATAPTEISEAVQRRLEALEKKIESGEAEDARAEGLRFLLMAKQHKERGEDSSALKMYELAVPFFPGQEKLQKKIDHLKAKIQAKREDAAARMPPPEIIVKRSEIETRKAPAIMPIASLPSPLISFEIPNDDPPAKQRRAKASADSDDEFNGFEAMYEADSFEDDDSFSHRTAKSKKSKPKSAASRSALNVSSDEADHNEMEPPTPRTKHLLDIVNSRNVAMIKGLSGVGAKKARDLVEYLELQNEDEGGEIRNLQQLIAVPGLGKRSVERAYEGIVTALLV</sequence>
<evidence type="ECO:0000313" key="7">
    <source>
        <dbReference type="EMBL" id="EKD11817.1"/>
    </source>
</evidence>
<dbReference type="KEGG" id="mbe:MBM_10033"/>
<evidence type="ECO:0000259" key="6">
    <source>
        <dbReference type="PROSITE" id="PS50067"/>
    </source>
</evidence>
<dbReference type="CDD" id="cd00106">
    <property type="entry name" value="KISc"/>
    <property type="match status" value="1"/>
</dbReference>
<dbReference type="eggNOG" id="KOG0242">
    <property type="taxonomic scope" value="Eukaryota"/>
</dbReference>
<dbReference type="InterPro" id="IPR027417">
    <property type="entry name" value="P-loop_NTPase"/>
</dbReference>
<keyword evidence="1" id="KW-0493">Microtubule</keyword>
<dbReference type="GO" id="GO:0005875">
    <property type="term" value="C:microtubule associated complex"/>
    <property type="evidence" value="ECO:0007669"/>
    <property type="project" value="TreeGrafter"/>
</dbReference>
<dbReference type="Gene3D" id="3.40.850.10">
    <property type="entry name" value="Kinesin motor domain"/>
    <property type="match status" value="1"/>
</dbReference>
<dbReference type="PROSITE" id="PS50067">
    <property type="entry name" value="KINESIN_MOTOR_2"/>
    <property type="match status" value="1"/>
</dbReference>
<dbReference type="RefSeq" id="XP_007297910.1">
    <property type="nucleotide sequence ID" value="XM_007297848.1"/>
</dbReference>
<feature type="domain" description="Kinesin motor" evidence="6">
    <location>
        <begin position="2"/>
        <end position="334"/>
    </location>
</feature>
<dbReference type="InterPro" id="IPR036961">
    <property type="entry name" value="Kinesin_motor_dom_sf"/>
</dbReference>
<dbReference type="SMART" id="SM00129">
    <property type="entry name" value="KISc"/>
    <property type="match status" value="1"/>
</dbReference>
<comment type="similarity">
    <text evidence="3">Belongs to the TRAFAC class myosin-kinesin ATPase superfamily. Kinesin family.</text>
</comment>
<evidence type="ECO:0000256" key="3">
    <source>
        <dbReference type="PROSITE-ProRule" id="PRU00283"/>
    </source>
</evidence>
<keyword evidence="8" id="KW-1185">Reference proteome</keyword>
<keyword evidence="4" id="KW-0175">Coiled coil</keyword>
<dbReference type="InterPro" id="IPR001752">
    <property type="entry name" value="Kinesin_motor_dom"/>
</dbReference>
<dbReference type="PANTHER" id="PTHR47969:SF9">
    <property type="entry name" value="KINESIN-LIKE PROTEIN"/>
    <property type="match status" value="1"/>
</dbReference>
<dbReference type="STRING" id="1072389.K1WHY4"/>
<dbReference type="GO" id="GO:0007018">
    <property type="term" value="P:microtubule-based movement"/>
    <property type="evidence" value="ECO:0007669"/>
    <property type="project" value="InterPro"/>
</dbReference>
<evidence type="ECO:0000313" key="8">
    <source>
        <dbReference type="Proteomes" id="UP000006753"/>
    </source>
</evidence>
<feature type="region of interest" description="Disordered" evidence="5">
    <location>
        <begin position="347"/>
        <end position="366"/>
    </location>
</feature>
<feature type="compositionally biased region" description="Basic and acidic residues" evidence="5">
    <location>
        <begin position="413"/>
        <end position="423"/>
    </location>
</feature>
<dbReference type="GO" id="GO:0005874">
    <property type="term" value="C:microtubule"/>
    <property type="evidence" value="ECO:0007669"/>
    <property type="project" value="UniProtKB-KW"/>
</dbReference>
<evidence type="ECO:0000256" key="2">
    <source>
        <dbReference type="ARBA" id="ARBA00023175"/>
    </source>
</evidence>
<dbReference type="SUPFAM" id="SSF52540">
    <property type="entry name" value="P-loop containing nucleoside triphosphate hydrolases"/>
    <property type="match status" value="1"/>
</dbReference>
<dbReference type="SUPFAM" id="SSF47781">
    <property type="entry name" value="RuvA domain 2-like"/>
    <property type="match status" value="1"/>
</dbReference>
<organism evidence="7 8">
    <name type="scientific">Marssonina brunnea f. sp. multigermtubi (strain MB_m1)</name>
    <name type="common">Marssonina leaf spot fungus</name>
    <dbReference type="NCBI Taxonomy" id="1072389"/>
    <lineage>
        <taxon>Eukaryota</taxon>
        <taxon>Fungi</taxon>
        <taxon>Dikarya</taxon>
        <taxon>Ascomycota</taxon>
        <taxon>Pezizomycotina</taxon>
        <taxon>Leotiomycetes</taxon>
        <taxon>Helotiales</taxon>
        <taxon>Drepanopezizaceae</taxon>
        <taxon>Drepanopeziza</taxon>
    </lineage>
</organism>
<proteinExistence type="inferred from homology"/>
<feature type="region of interest" description="Disordered" evidence="5">
    <location>
        <begin position="595"/>
        <end position="622"/>
    </location>
</feature>